<dbReference type="EMBL" id="CAJPEV010001074">
    <property type="protein sequence ID" value="CAG0890550.1"/>
    <property type="molecule type" value="Genomic_DNA"/>
</dbReference>
<organism evidence="3">
    <name type="scientific">Darwinula stevensoni</name>
    <dbReference type="NCBI Taxonomy" id="69355"/>
    <lineage>
        <taxon>Eukaryota</taxon>
        <taxon>Metazoa</taxon>
        <taxon>Ecdysozoa</taxon>
        <taxon>Arthropoda</taxon>
        <taxon>Crustacea</taxon>
        <taxon>Oligostraca</taxon>
        <taxon>Ostracoda</taxon>
        <taxon>Podocopa</taxon>
        <taxon>Podocopida</taxon>
        <taxon>Darwinulocopina</taxon>
        <taxon>Darwinuloidea</taxon>
        <taxon>Darwinulidae</taxon>
        <taxon>Darwinula</taxon>
    </lineage>
</organism>
<dbReference type="GO" id="GO:0005829">
    <property type="term" value="C:cytosol"/>
    <property type="evidence" value="ECO:0007669"/>
    <property type="project" value="TreeGrafter"/>
</dbReference>
<evidence type="ECO:0000256" key="1">
    <source>
        <dbReference type="SAM" id="MobiDB-lite"/>
    </source>
</evidence>
<feature type="compositionally biased region" description="Basic and acidic residues" evidence="1">
    <location>
        <begin position="627"/>
        <end position="638"/>
    </location>
</feature>
<dbReference type="InterPro" id="IPR052446">
    <property type="entry name" value="B-cell_PI3K-Signaling_Adptrs"/>
</dbReference>
<dbReference type="GO" id="GO:0005104">
    <property type="term" value="F:fibroblast growth factor receptor binding"/>
    <property type="evidence" value="ECO:0007669"/>
    <property type="project" value="TreeGrafter"/>
</dbReference>
<evidence type="ECO:0000259" key="2">
    <source>
        <dbReference type="PROSITE" id="PS51376"/>
    </source>
</evidence>
<dbReference type="InterPro" id="IPR017893">
    <property type="entry name" value="DBB_domain"/>
</dbReference>
<dbReference type="Pfam" id="PF14545">
    <property type="entry name" value="DBB"/>
    <property type="match status" value="1"/>
</dbReference>
<feature type="region of interest" description="Disordered" evidence="1">
    <location>
        <begin position="405"/>
        <end position="432"/>
    </location>
</feature>
<dbReference type="SMART" id="SM01282">
    <property type="entry name" value="DBB"/>
    <property type="match status" value="1"/>
</dbReference>
<evidence type="ECO:0000313" key="3">
    <source>
        <dbReference type="EMBL" id="CAD7246227.1"/>
    </source>
</evidence>
<accession>A0A7R9A6W3</accession>
<dbReference type="OrthoDB" id="6351770at2759"/>
<dbReference type="Gene3D" id="1.25.40.20">
    <property type="entry name" value="Ankyrin repeat-containing domain"/>
    <property type="match status" value="1"/>
</dbReference>
<dbReference type="PANTHER" id="PTHR16267:SF11">
    <property type="entry name" value="STUMPS, ISOFORM E"/>
    <property type="match status" value="1"/>
</dbReference>
<gene>
    <name evidence="3" type="ORF">DSTB1V02_LOCUS6083</name>
</gene>
<dbReference type="InterPro" id="IPR036770">
    <property type="entry name" value="Ankyrin_rpt-contain_sf"/>
</dbReference>
<evidence type="ECO:0000313" key="4">
    <source>
        <dbReference type="Proteomes" id="UP000677054"/>
    </source>
</evidence>
<dbReference type="EMBL" id="LR900591">
    <property type="protein sequence ID" value="CAD7246227.1"/>
    <property type="molecule type" value="Genomic_DNA"/>
</dbReference>
<name>A0A7R9A6W3_9CRUS</name>
<dbReference type="GO" id="GO:0005068">
    <property type="term" value="F:transmembrane receptor protein tyrosine kinase adaptor activity"/>
    <property type="evidence" value="ECO:0007669"/>
    <property type="project" value="TreeGrafter"/>
</dbReference>
<feature type="region of interest" description="Disordered" evidence="1">
    <location>
        <begin position="599"/>
        <end position="645"/>
    </location>
</feature>
<dbReference type="InterPro" id="IPR035897">
    <property type="entry name" value="Toll_tir_struct_dom_sf"/>
</dbReference>
<feature type="domain" description="DBB" evidence="2">
    <location>
        <begin position="180"/>
        <end position="322"/>
    </location>
</feature>
<sequence>MLSSQTAAIKVSKKGDGKVIILFSRDSEAWAEYLSITFPQWCSQLPNWSLQKPLKVEKAAVENLILPLSPVVVKQVKERSVLQLVLISPSFLDWIVGHPEVLIGTMLCPRKVLAMHSGITPQKLTTQHKSVLITYDEWEKTEALSEDMEFVTGFFHRAYEILERNLAQLQAQNPSASFKLHPTKVTSSQRKVMVVLSDPVSKPEAVPEVLIHSPDGTETTMSGVVLKNPYTLSFVIPGSFMGSSCLLQVEVRDREKARSLGKKSLKCQSLMGELDDILHTAIKPLQFMCQTLGISPACMEKLDTVLARRFHKAGPSHGWSSFPQTLPSTRKCEDRYPTVLHFACEHGLMALVSAMLEQPGAITAAAIPNGDNLSPADLAEANGHRNIAALLKNSLALAQMPSLQNSGMQLPGKRKESLNGTMSSKPKAEGVKGEDELQYMNVSGDYDIPRDTLYSIPPSPRPARGPAHPNYLTLLGDTLLPVRDVVAQVGKEEKKEDVFKEILEEFKKDKYSVDEVMAVFEVFQAKLGQKLGDSKKPRQTLQDKQGLFKGFPWSMKRGSKKTQMSTQSNGTSLETPSSKQEAKAIKPKAFQNEMYFMDGQNSHSSIPKLPLRGTTGSEACMNPSEYVHPDPHRGKSWSEDIIVSP</sequence>
<dbReference type="Proteomes" id="UP000677054">
    <property type="component" value="Unassembled WGS sequence"/>
</dbReference>
<feature type="compositionally biased region" description="Polar residues" evidence="1">
    <location>
        <begin position="561"/>
        <end position="579"/>
    </location>
</feature>
<protein>
    <recommendedName>
        <fullName evidence="2">DBB domain-containing protein</fullName>
    </recommendedName>
</protein>
<feature type="region of interest" description="Disordered" evidence="1">
    <location>
        <begin position="552"/>
        <end position="582"/>
    </location>
</feature>
<proteinExistence type="predicted"/>
<dbReference type="PANTHER" id="PTHR16267">
    <property type="entry name" value="BANK1/PIK3AP1 FAMILY MEMBER"/>
    <property type="match status" value="1"/>
</dbReference>
<reference evidence="3" key="1">
    <citation type="submission" date="2020-11" db="EMBL/GenBank/DDBJ databases">
        <authorList>
            <person name="Tran Van P."/>
        </authorList>
    </citation>
    <scope>NUCLEOTIDE SEQUENCE</scope>
</reference>
<dbReference type="PROSITE" id="PS51376">
    <property type="entry name" value="DBB"/>
    <property type="match status" value="1"/>
</dbReference>
<keyword evidence="4" id="KW-1185">Reference proteome</keyword>
<dbReference type="Gene3D" id="3.40.50.10140">
    <property type="entry name" value="Toll/interleukin-1 receptor homology (TIR) domain"/>
    <property type="match status" value="1"/>
</dbReference>
<dbReference type="AlphaFoldDB" id="A0A7R9A6W3"/>